<evidence type="ECO:0000313" key="6">
    <source>
        <dbReference type="Proteomes" id="UP000245765"/>
    </source>
</evidence>
<dbReference type="InterPro" id="IPR017871">
    <property type="entry name" value="ABC_transporter-like_CS"/>
</dbReference>
<reference evidence="6" key="1">
    <citation type="submission" date="2018-05" db="EMBL/GenBank/DDBJ databases">
        <authorList>
            <person name="Du Z."/>
            <person name="Wang X."/>
        </authorList>
    </citation>
    <scope>NUCLEOTIDE SEQUENCE [LARGE SCALE GENOMIC DNA]</scope>
    <source>
        <strain evidence="6">CQN31</strain>
    </source>
</reference>
<dbReference type="InterPro" id="IPR003439">
    <property type="entry name" value="ABC_transporter-like_ATP-bd"/>
</dbReference>
<dbReference type="InterPro" id="IPR027417">
    <property type="entry name" value="P-loop_NTPase"/>
</dbReference>
<gene>
    <name evidence="5" type="ORF">DFH01_05520</name>
</gene>
<sequence>MAAEAVAVSIRKVGKRFGNVAALDDVSLDIRRGEFFSLLGPSGCGKTTLLRSIGGFEAPTEGDILIEGRSVLHLAPYERPTNMIFQHLALFPHLGVRENVGFGLRMKGADRAASARRVEEALRLVRLEDYGERRVDQLSGGQRQRVAMARALVNDPAVLLLDEPLGALDLQLRLQMQEELRRLQRQLGATFVFVTHDQGEAMAMSDRIAVMNAGRLQQVGTPAEIYERPANRFVATFVGHANMIEARLTGRAAEGLAEAEGPAGLRLRGIAPPHGATDGGVLAVLRYEKLRILPHGADGEGIGATVVEKTYMGSSLRFACRTGAGATMTADTPNAMPQRDIGEGDMVRLAWSPEDVVLLTD</sequence>
<accession>A0A317FL76</accession>
<keyword evidence="2" id="KW-0547">Nucleotide-binding</keyword>
<dbReference type="InterPro" id="IPR013611">
    <property type="entry name" value="Transp-assoc_OB_typ2"/>
</dbReference>
<evidence type="ECO:0000259" key="4">
    <source>
        <dbReference type="PROSITE" id="PS50893"/>
    </source>
</evidence>
<evidence type="ECO:0000256" key="3">
    <source>
        <dbReference type="ARBA" id="ARBA00022840"/>
    </source>
</evidence>
<keyword evidence="1" id="KW-0813">Transport</keyword>
<comment type="caution">
    <text evidence="5">The sequence shown here is derived from an EMBL/GenBank/DDBJ whole genome shotgun (WGS) entry which is preliminary data.</text>
</comment>
<protein>
    <submittedName>
        <fullName evidence="5">Spermidine/putrescine ABC transporter ATP-binding protein</fullName>
    </submittedName>
</protein>
<keyword evidence="6" id="KW-1185">Reference proteome</keyword>
<dbReference type="PROSITE" id="PS50893">
    <property type="entry name" value="ABC_TRANSPORTER_2"/>
    <property type="match status" value="1"/>
</dbReference>
<organism evidence="5 6">
    <name type="scientific">Falsiroseomonas bella</name>
    <dbReference type="NCBI Taxonomy" id="2184016"/>
    <lineage>
        <taxon>Bacteria</taxon>
        <taxon>Pseudomonadati</taxon>
        <taxon>Pseudomonadota</taxon>
        <taxon>Alphaproteobacteria</taxon>
        <taxon>Acetobacterales</taxon>
        <taxon>Roseomonadaceae</taxon>
        <taxon>Falsiroseomonas</taxon>
    </lineage>
</organism>
<dbReference type="SUPFAM" id="SSF52540">
    <property type="entry name" value="P-loop containing nucleoside triphosphate hydrolases"/>
    <property type="match status" value="1"/>
</dbReference>
<dbReference type="Pfam" id="PF00005">
    <property type="entry name" value="ABC_tran"/>
    <property type="match status" value="1"/>
</dbReference>
<dbReference type="PROSITE" id="PS00211">
    <property type="entry name" value="ABC_TRANSPORTER_1"/>
    <property type="match status" value="1"/>
</dbReference>
<dbReference type="SMART" id="SM00382">
    <property type="entry name" value="AAA"/>
    <property type="match status" value="1"/>
</dbReference>
<dbReference type="InterPro" id="IPR003593">
    <property type="entry name" value="AAA+_ATPase"/>
</dbReference>
<dbReference type="AlphaFoldDB" id="A0A317FL76"/>
<dbReference type="OrthoDB" id="9802264at2"/>
<dbReference type="RefSeq" id="WP_109869340.1">
    <property type="nucleotide sequence ID" value="NZ_QGNA01000001.1"/>
</dbReference>
<evidence type="ECO:0000256" key="1">
    <source>
        <dbReference type="ARBA" id="ARBA00022448"/>
    </source>
</evidence>
<dbReference type="GO" id="GO:0016887">
    <property type="term" value="F:ATP hydrolysis activity"/>
    <property type="evidence" value="ECO:0007669"/>
    <property type="project" value="InterPro"/>
</dbReference>
<keyword evidence="3 5" id="KW-0067">ATP-binding</keyword>
<dbReference type="SUPFAM" id="SSF50331">
    <property type="entry name" value="MOP-like"/>
    <property type="match status" value="1"/>
</dbReference>
<name>A0A317FL76_9PROT</name>
<dbReference type="Pfam" id="PF08402">
    <property type="entry name" value="TOBE_2"/>
    <property type="match status" value="1"/>
</dbReference>
<dbReference type="Proteomes" id="UP000245765">
    <property type="component" value="Unassembled WGS sequence"/>
</dbReference>
<dbReference type="InterPro" id="IPR008995">
    <property type="entry name" value="Mo/tungstate-bd_C_term_dom"/>
</dbReference>
<dbReference type="GO" id="GO:0005524">
    <property type="term" value="F:ATP binding"/>
    <property type="evidence" value="ECO:0007669"/>
    <property type="project" value="UniProtKB-KW"/>
</dbReference>
<dbReference type="PANTHER" id="PTHR42781:SF4">
    <property type="entry name" value="SPERMIDINE_PUTRESCINE IMPORT ATP-BINDING PROTEIN POTA"/>
    <property type="match status" value="1"/>
</dbReference>
<dbReference type="FunFam" id="3.40.50.300:FF:000133">
    <property type="entry name" value="Spermidine/putrescine import ATP-binding protein PotA"/>
    <property type="match status" value="1"/>
</dbReference>
<proteinExistence type="predicted"/>
<evidence type="ECO:0000313" key="5">
    <source>
        <dbReference type="EMBL" id="PWS38719.1"/>
    </source>
</evidence>
<dbReference type="Gene3D" id="2.40.50.100">
    <property type="match status" value="1"/>
</dbReference>
<feature type="domain" description="ABC transporter" evidence="4">
    <location>
        <begin position="8"/>
        <end position="238"/>
    </location>
</feature>
<dbReference type="GO" id="GO:0022857">
    <property type="term" value="F:transmembrane transporter activity"/>
    <property type="evidence" value="ECO:0007669"/>
    <property type="project" value="InterPro"/>
</dbReference>
<dbReference type="GO" id="GO:0015847">
    <property type="term" value="P:putrescine transport"/>
    <property type="evidence" value="ECO:0007669"/>
    <property type="project" value="UniProtKB-ARBA"/>
</dbReference>
<dbReference type="Gene3D" id="3.40.50.300">
    <property type="entry name" value="P-loop containing nucleotide triphosphate hydrolases"/>
    <property type="match status" value="1"/>
</dbReference>
<dbReference type="InterPro" id="IPR050093">
    <property type="entry name" value="ABC_SmlMolc_Importer"/>
</dbReference>
<evidence type="ECO:0000256" key="2">
    <source>
        <dbReference type="ARBA" id="ARBA00022741"/>
    </source>
</evidence>
<dbReference type="GO" id="GO:0043190">
    <property type="term" value="C:ATP-binding cassette (ABC) transporter complex"/>
    <property type="evidence" value="ECO:0007669"/>
    <property type="project" value="InterPro"/>
</dbReference>
<dbReference type="PANTHER" id="PTHR42781">
    <property type="entry name" value="SPERMIDINE/PUTRESCINE IMPORT ATP-BINDING PROTEIN POTA"/>
    <property type="match status" value="1"/>
</dbReference>
<dbReference type="EMBL" id="QGNA01000001">
    <property type="protein sequence ID" value="PWS38719.1"/>
    <property type="molecule type" value="Genomic_DNA"/>
</dbReference>